<reference evidence="1 2" key="1">
    <citation type="journal article" date="2017" name="PLoS Biol.">
        <title>The sea cucumber genome provides insights into morphological evolution and visceral regeneration.</title>
        <authorList>
            <person name="Zhang X."/>
            <person name="Sun L."/>
            <person name="Yuan J."/>
            <person name="Sun Y."/>
            <person name="Gao Y."/>
            <person name="Zhang L."/>
            <person name="Li S."/>
            <person name="Dai H."/>
            <person name="Hamel J.F."/>
            <person name="Liu C."/>
            <person name="Yu Y."/>
            <person name="Liu S."/>
            <person name="Lin W."/>
            <person name="Guo K."/>
            <person name="Jin S."/>
            <person name="Xu P."/>
            <person name="Storey K.B."/>
            <person name="Huan P."/>
            <person name="Zhang T."/>
            <person name="Zhou Y."/>
            <person name="Zhang J."/>
            <person name="Lin C."/>
            <person name="Li X."/>
            <person name="Xing L."/>
            <person name="Huo D."/>
            <person name="Sun M."/>
            <person name="Wang L."/>
            <person name="Mercier A."/>
            <person name="Li F."/>
            <person name="Yang H."/>
            <person name="Xiang J."/>
        </authorList>
    </citation>
    <scope>NUCLEOTIDE SEQUENCE [LARGE SCALE GENOMIC DNA]</scope>
    <source>
        <strain evidence="1">Shaxun</strain>
        <tissue evidence="1">Muscle</tissue>
    </source>
</reference>
<gene>
    <name evidence="1" type="ORF">BSL78_16269</name>
</gene>
<dbReference type="InterPro" id="IPR001611">
    <property type="entry name" value="Leu-rich_rpt"/>
</dbReference>
<evidence type="ECO:0000313" key="1">
    <source>
        <dbReference type="EMBL" id="PIK46852.1"/>
    </source>
</evidence>
<dbReference type="InterPro" id="IPR032675">
    <property type="entry name" value="LRR_dom_sf"/>
</dbReference>
<dbReference type="Gene3D" id="3.80.10.10">
    <property type="entry name" value="Ribonuclease Inhibitor"/>
    <property type="match status" value="1"/>
</dbReference>
<name>A0A2G8KFS3_STIJA</name>
<dbReference type="PANTHER" id="PTHR13318">
    <property type="entry name" value="PARTNER OF PAIRED, ISOFORM B-RELATED"/>
    <property type="match status" value="1"/>
</dbReference>
<dbReference type="Pfam" id="PF13516">
    <property type="entry name" value="LRR_6"/>
    <property type="match status" value="2"/>
</dbReference>
<comment type="caution">
    <text evidence="1">The sequence shown here is derived from an EMBL/GenBank/DDBJ whole genome shotgun (WGS) entry which is preliminary data.</text>
</comment>
<dbReference type="InterPro" id="IPR006553">
    <property type="entry name" value="Leu-rich_rpt_Cys-con_subtyp"/>
</dbReference>
<dbReference type="SUPFAM" id="SSF52047">
    <property type="entry name" value="RNI-like"/>
    <property type="match status" value="1"/>
</dbReference>
<dbReference type="SMART" id="SM00367">
    <property type="entry name" value="LRR_CC"/>
    <property type="match status" value="3"/>
</dbReference>
<protein>
    <submittedName>
        <fullName evidence="1">Putative F-box/LRR-repeat protein 7 isoform X1</fullName>
    </submittedName>
</protein>
<accession>A0A2G8KFS3</accession>
<keyword evidence="2" id="KW-1185">Reference proteome</keyword>
<dbReference type="GO" id="GO:0031146">
    <property type="term" value="P:SCF-dependent proteasomal ubiquitin-dependent protein catabolic process"/>
    <property type="evidence" value="ECO:0007669"/>
    <property type="project" value="TreeGrafter"/>
</dbReference>
<dbReference type="GO" id="GO:0019005">
    <property type="term" value="C:SCF ubiquitin ligase complex"/>
    <property type="evidence" value="ECO:0007669"/>
    <property type="project" value="TreeGrafter"/>
</dbReference>
<evidence type="ECO:0000313" key="2">
    <source>
        <dbReference type="Proteomes" id="UP000230750"/>
    </source>
</evidence>
<dbReference type="AlphaFoldDB" id="A0A2G8KFS3"/>
<dbReference type="STRING" id="307972.A0A2G8KFS3"/>
<proteinExistence type="predicted"/>
<dbReference type="EMBL" id="MRZV01000617">
    <property type="protein sequence ID" value="PIK46852.1"/>
    <property type="molecule type" value="Genomic_DNA"/>
</dbReference>
<sequence>MLASLLQSSLACKQLNCMNLPADNMNLDPAMFLKQKINLRFLDMSDCPLLDDDGLRTIATNCPALVNVYLRKCDLISDVGVQYLSNYCLMLREISLSDCPRVTDLGLRELSS</sequence>
<organism evidence="1 2">
    <name type="scientific">Stichopus japonicus</name>
    <name type="common">Sea cucumber</name>
    <dbReference type="NCBI Taxonomy" id="307972"/>
    <lineage>
        <taxon>Eukaryota</taxon>
        <taxon>Metazoa</taxon>
        <taxon>Echinodermata</taxon>
        <taxon>Eleutherozoa</taxon>
        <taxon>Echinozoa</taxon>
        <taxon>Holothuroidea</taxon>
        <taxon>Aspidochirotacea</taxon>
        <taxon>Aspidochirotida</taxon>
        <taxon>Stichopodidae</taxon>
        <taxon>Apostichopus</taxon>
    </lineage>
</organism>
<dbReference type="Proteomes" id="UP000230750">
    <property type="component" value="Unassembled WGS sequence"/>
</dbReference>
<dbReference type="OrthoDB" id="423607at2759"/>